<dbReference type="AlphaFoldDB" id="A0A194X4D7"/>
<dbReference type="Pfam" id="PF20150">
    <property type="entry name" value="2EXR"/>
    <property type="match status" value="1"/>
</dbReference>
<name>A0A194X4D7_MOLSC</name>
<dbReference type="OrthoDB" id="3473305at2759"/>
<keyword evidence="3" id="KW-1185">Reference proteome</keyword>
<accession>A0A194X4D7</accession>
<reference evidence="2 3" key="1">
    <citation type="submission" date="2015-10" db="EMBL/GenBank/DDBJ databases">
        <title>Full genome of DAOMC 229536 Phialocephala scopiformis, a fungal endophyte of spruce producing the potent anti-insectan compound rugulosin.</title>
        <authorList>
            <consortium name="DOE Joint Genome Institute"/>
            <person name="Walker A.K."/>
            <person name="Frasz S.L."/>
            <person name="Seifert K.A."/>
            <person name="Miller J.D."/>
            <person name="Mondo S.J."/>
            <person name="Labutti K."/>
            <person name="Lipzen A."/>
            <person name="Dockter R."/>
            <person name="Kennedy M."/>
            <person name="Grigoriev I.V."/>
            <person name="Spatafora J.W."/>
        </authorList>
    </citation>
    <scope>NUCLEOTIDE SEQUENCE [LARGE SCALE GENOMIC DNA]</scope>
    <source>
        <strain evidence="2 3">CBS 120377</strain>
    </source>
</reference>
<dbReference type="GeneID" id="28825049"/>
<dbReference type="RefSeq" id="XP_018069398.1">
    <property type="nucleotide sequence ID" value="XM_018215323.1"/>
</dbReference>
<dbReference type="EMBL" id="KQ947419">
    <property type="protein sequence ID" value="KUJ15043.1"/>
    <property type="molecule type" value="Genomic_DNA"/>
</dbReference>
<organism evidence="2 3">
    <name type="scientific">Mollisia scopiformis</name>
    <name type="common">Conifer needle endophyte fungus</name>
    <name type="synonym">Phialocephala scopiformis</name>
    <dbReference type="NCBI Taxonomy" id="149040"/>
    <lineage>
        <taxon>Eukaryota</taxon>
        <taxon>Fungi</taxon>
        <taxon>Dikarya</taxon>
        <taxon>Ascomycota</taxon>
        <taxon>Pezizomycotina</taxon>
        <taxon>Leotiomycetes</taxon>
        <taxon>Helotiales</taxon>
        <taxon>Mollisiaceae</taxon>
        <taxon>Mollisia</taxon>
    </lineage>
</organism>
<dbReference type="InParanoid" id="A0A194X4D7"/>
<dbReference type="KEGG" id="psco:LY89DRAFT_686607"/>
<sequence>MDVAASASTPTASFHPFSRLPAELRVRVWSFTIWPRNVDFIMCGWQNQMNDNSFASSTTLKQRNAVPAILHVCRESRYEGMNFYTLLRHSITGLGIGYFNFDLDTLFISPRSSKDVKYHASQCSPAPWTNAMFFRLTSIAGNYVPTPLAELSCIGKQINIEQLHLIKTVVVPWDFVFLGFDLSREYMFCNMRGIRKITFMFEAQFARSSRLVSDMQSQLRAEADDTRARFPDWVEPQWEFEFLD</sequence>
<proteinExistence type="predicted"/>
<dbReference type="PANTHER" id="PTHR35910:SF6">
    <property type="entry name" value="2EXR DOMAIN-CONTAINING PROTEIN"/>
    <property type="match status" value="1"/>
</dbReference>
<protein>
    <recommendedName>
        <fullName evidence="1">2EXR domain-containing protein</fullName>
    </recommendedName>
</protein>
<evidence type="ECO:0000259" key="1">
    <source>
        <dbReference type="Pfam" id="PF20150"/>
    </source>
</evidence>
<dbReference type="InterPro" id="IPR045518">
    <property type="entry name" value="2EXR"/>
</dbReference>
<evidence type="ECO:0000313" key="3">
    <source>
        <dbReference type="Proteomes" id="UP000070700"/>
    </source>
</evidence>
<dbReference type="PANTHER" id="PTHR35910">
    <property type="entry name" value="2EXR DOMAIN-CONTAINING PROTEIN"/>
    <property type="match status" value="1"/>
</dbReference>
<feature type="domain" description="2EXR" evidence="1">
    <location>
        <begin position="14"/>
        <end position="106"/>
    </location>
</feature>
<dbReference type="Proteomes" id="UP000070700">
    <property type="component" value="Unassembled WGS sequence"/>
</dbReference>
<evidence type="ECO:0000313" key="2">
    <source>
        <dbReference type="EMBL" id="KUJ15043.1"/>
    </source>
</evidence>
<gene>
    <name evidence="2" type="ORF">LY89DRAFT_686607</name>
</gene>